<gene>
    <name evidence="5" type="ORF">PchlO6_4192</name>
</gene>
<keyword evidence="1" id="KW-0805">Transcription regulation</keyword>
<evidence type="ECO:0000256" key="2">
    <source>
        <dbReference type="ARBA" id="ARBA00023125"/>
    </source>
</evidence>
<dbReference type="GO" id="GO:0003700">
    <property type="term" value="F:DNA-binding transcription factor activity"/>
    <property type="evidence" value="ECO:0007669"/>
    <property type="project" value="InterPro"/>
</dbReference>
<dbReference type="Proteomes" id="UP000003790">
    <property type="component" value="Chromosome"/>
</dbReference>
<dbReference type="InterPro" id="IPR023187">
    <property type="entry name" value="Tscrpt_reg_MarR-type_CS"/>
</dbReference>
<dbReference type="Gene3D" id="1.10.287.100">
    <property type="match status" value="1"/>
</dbReference>
<comment type="caution">
    <text evidence="5">The sequence shown here is derived from an EMBL/GenBank/DDBJ whole genome shotgun (WGS) entry which is preliminary data.</text>
</comment>
<dbReference type="Pfam" id="PF01047">
    <property type="entry name" value="MarR"/>
    <property type="match status" value="1"/>
</dbReference>
<name>A0AB33WYK8_9PSED</name>
<dbReference type="InterPro" id="IPR036390">
    <property type="entry name" value="WH_DNA-bd_sf"/>
</dbReference>
<dbReference type="SMART" id="SM00347">
    <property type="entry name" value="HTH_MARR"/>
    <property type="match status" value="1"/>
</dbReference>
<dbReference type="SUPFAM" id="SSF46785">
    <property type="entry name" value="Winged helix' DNA-binding domain"/>
    <property type="match status" value="1"/>
</dbReference>
<dbReference type="InterPro" id="IPR052526">
    <property type="entry name" value="HTH-type_Bedaq_tolerance"/>
</dbReference>
<sequence>MDISLFRGQLTRLGKRLRQEAQNTPETWSQMLVMSAIERMDGMATPSKIAEEENMRSSNLASLLRDLEARELITRTQDTGDRRRTWLELSEKGRLVLQASRDQRDQWLDSAVNTCLTDKERKQLAAAGALMEKLSAFSLPGDL</sequence>
<dbReference type="EMBL" id="AHOT01000006">
    <property type="protein sequence ID" value="EIM17985.1"/>
    <property type="molecule type" value="Genomic_DNA"/>
</dbReference>
<dbReference type="RefSeq" id="WP_009049958.1">
    <property type="nucleotide sequence ID" value="NZ_CM001490.1"/>
</dbReference>
<evidence type="ECO:0000313" key="5">
    <source>
        <dbReference type="EMBL" id="EIM17985.1"/>
    </source>
</evidence>
<dbReference type="InterPro" id="IPR000835">
    <property type="entry name" value="HTH_MarR-typ"/>
</dbReference>
<evidence type="ECO:0000259" key="4">
    <source>
        <dbReference type="PROSITE" id="PS50995"/>
    </source>
</evidence>
<dbReference type="GO" id="GO:0003677">
    <property type="term" value="F:DNA binding"/>
    <property type="evidence" value="ECO:0007669"/>
    <property type="project" value="UniProtKB-KW"/>
</dbReference>
<organism evidence="5 6">
    <name type="scientific">Pseudomonas chlororaphis O6</name>
    <dbReference type="NCBI Taxonomy" id="1037915"/>
    <lineage>
        <taxon>Bacteria</taxon>
        <taxon>Pseudomonadati</taxon>
        <taxon>Pseudomonadota</taxon>
        <taxon>Gammaproteobacteria</taxon>
        <taxon>Pseudomonadales</taxon>
        <taxon>Pseudomonadaceae</taxon>
        <taxon>Pseudomonas</taxon>
    </lineage>
</organism>
<dbReference type="PANTHER" id="PTHR39515">
    <property type="entry name" value="CONSERVED PROTEIN"/>
    <property type="match status" value="1"/>
</dbReference>
<evidence type="ECO:0000256" key="1">
    <source>
        <dbReference type="ARBA" id="ARBA00023015"/>
    </source>
</evidence>
<evidence type="ECO:0000256" key="3">
    <source>
        <dbReference type="ARBA" id="ARBA00023163"/>
    </source>
</evidence>
<reference evidence="5 6" key="1">
    <citation type="journal article" date="2012" name="PLoS Genet.">
        <title>Comparative Genomics of Plant-Associated Pseudomonas spp.: Insights into Diversity and Inheritance of Traits Involved in Multitrophic Interactions.</title>
        <authorList>
            <person name="Loper J.E."/>
            <person name="Hassan K.A."/>
            <person name="Mavrodi D.V."/>
            <person name="Davis E.W.II."/>
            <person name="Lim C.K."/>
            <person name="Shaffer B.T."/>
            <person name="Elbourne L.D."/>
            <person name="Stockwell V.O."/>
            <person name="Hartney S.L."/>
            <person name="Breakwell K."/>
            <person name="Henkels M.D."/>
            <person name="Tetu S.G."/>
            <person name="Rangel L.I."/>
            <person name="Kidarsa T.A."/>
            <person name="Wilson N.L."/>
            <person name="van de Mortel J.E."/>
            <person name="Song C."/>
            <person name="Blumhagen R."/>
            <person name="Radune D."/>
            <person name="Hostetler J.B."/>
            <person name="Brinkac L.M."/>
            <person name="Durkin A.S."/>
            <person name="Kluepfel D.A."/>
            <person name="Wechter W.P."/>
            <person name="Anderson A.J."/>
            <person name="Kim Y.C."/>
            <person name="Pierson L.S.III."/>
            <person name="Pierson E.A."/>
            <person name="Lindow S.E."/>
            <person name="Kobayashi D.Y."/>
            <person name="Raaijmakers J.M."/>
            <person name="Weller D.M."/>
            <person name="Thomashow L.S."/>
            <person name="Allen A.E."/>
            <person name="Paulsen I.T."/>
        </authorList>
    </citation>
    <scope>NUCLEOTIDE SEQUENCE [LARGE SCALE GENOMIC DNA]</scope>
    <source>
        <strain evidence="5 6">O6</strain>
    </source>
</reference>
<proteinExistence type="predicted"/>
<accession>A0AB33WYK8</accession>
<feature type="domain" description="HTH marR-type" evidence="4">
    <location>
        <begin position="1"/>
        <end position="136"/>
    </location>
</feature>
<dbReference type="AlphaFoldDB" id="A0AB33WYK8"/>
<dbReference type="InterPro" id="IPR036388">
    <property type="entry name" value="WH-like_DNA-bd_sf"/>
</dbReference>
<keyword evidence="3" id="KW-0804">Transcription</keyword>
<dbReference type="PROSITE" id="PS50995">
    <property type="entry name" value="HTH_MARR_2"/>
    <property type="match status" value="1"/>
</dbReference>
<keyword evidence="2" id="KW-0238">DNA-binding</keyword>
<protein>
    <submittedName>
        <fullName evidence="5">Transcriptional regulator, MarR family</fullName>
    </submittedName>
</protein>
<dbReference type="Gene3D" id="1.10.10.10">
    <property type="entry name" value="Winged helix-like DNA-binding domain superfamily/Winged helix DNA-binding domain"/>
    <property type="match status" value="1"/>
</dbReference>
<dbReference type="PANTHER" id="PTHR39515:SF2">
    <property type="entry name" value="HTH-TYPE TRANSCRIPTIONAL REGULATOR RV0880"/>
    <property type="match status" value="1"/>
</dbReference>
<evidence type="ECO:0000313" key="6">
    <source>
        <dbReference type="Proteomes" id="UP000003790"/>
    </source>
</evidence>
<dbReference type="PROSITE" id="PS01117">
    <property type="entry name" value="HTH_MARR_1"/>
    <property type="match status" value="1"/>
</dbReference>